<keyword evidence="2" id="KW-1185">Reference proteome</keyword>
<comment type="caution">
    <text evidence="1">The sequence shown here is derived from an EMBL/GenBank/DDBJ whole genome shotgun (WGS) entry which is preliminary data.</text>
</comment>
<organism evidence="1 2">
    <name type="scientific">Purpureocillium lilacinum</name>
    <name type="common">Paecilomyces lilacinus</name>
    <dbReference type="NCBI Taxonomy" id="33203"/>
    <lineage>
        <taxon>Eukaryota</taxon>
        <taxon>Fungi</taxon>
        <taxon>Dikarya</taxon>
        <taxon>Ascomycota</taxon>
        <taxon>Pezizomycotina</taxon>
        <taxon>Sordariomycetes</taxon>
        <taxon>Hypocreomycetidae</taxon>
        <taxon>Hypocreales</taxon>
        <taxon>Ophiocordycipitaceae</taxon>
        <taxon>Purpureocillium</taxon>
    </lineage>
</organism>
<name>A0ACC4E144_PURLI</name>
<gene>
    <name evidence="1" type="ORF">ACCO45_003377</name>
</gene>
<evidence type="ECO:0000313" key="2">
    <source>
        <dbReference type="Proteomes" id="UP001638806"/>
    </source>
</evidence>
<dbReference type="EMBL" id="JBGNUJ010000003">
    <property type="protein sequence ID" value="KAL3961854.1"/>
    <property type="molecule type" value="Genomic_DNA"/>
</dbReference>
<sequence>MSRDTTLSGSTLFSLGDPSSLECASPPSRPRASKSLFYQFTLVVSARFEYSGALLASPAPLVSASVLGHHRTFDSLRQHSICTTV</sequence>
<dbReference type="Proteomes" id="UP001638806">
    <property type="component" value="Unassembled WGS sequence"/>
</dbReference>
<proteinExistence type="predicted"/>
<reference evidence="1" key="1">
    <citation type="submission" date="2024-12" db="EMBL/GenBank/DDBJ databases">
        <title>Comparative genomics and development of molecular markers within Purpureocillium lilacinum and among Purpureocillium species.</title>
        <authorList>
            <person name="Yeh Z.-Y."/>
            <person name="Ni N.-T."/>
            <person name="Lo P.-H."/>
            <person name="Mushyakhwo K."/>
            <person name="Lin C.-F."/>
            <person name="Nai Y.-S."/>
        </authorList>
    </citation>
    <scope>NUCLEOTIDE SEQUENCE</scope>
    <source>
        <strain evidence="1">NCHU-NPUST-175</strain>
    </source>
</reference>
<accession>A0ACC4E144</accession>
<evidence type="ECO:0000313" key="1">
    <source>
        <dbReference type="EMBL" id="KAL3961854.1"/>
    </source>
</evidence>
<protein>
    <submittedName>
        <fullName evidence="1">Uncharacterized protein</fullName>
    </submittedName>
</protein>